<reference evidence="2 3" key="1">
    <citation type="submission" date="2018-11" db="EMBL/GenBank/DDBJ databases">
        <title>Genome sequencing and assembly of Clostridium tagluense strain A121.</title>
        <authorList>
            <person name="Murakami T."/>
            <person name="Segawa T."/>
            <person name="Shcherbakova V.A."/>
            <person name="Mori H."/>
            <person name="Yoshimura Y."/>
        </authorList>
    </citation>
    <scope>NUCLEOTIDE SEQUENCE [LARGE SCALE GENOMIC DNA]</scope>
    <source>
        <strain evidence="2 3">A121</strain>
    </source>
</reference>
<evidence type="ECO:0000259" key="1">
    <source>
        <dbReference type="Pfam" id="PF13480"/>
    </source>
</evidence>
<dbReference type="SUPFAM" id="SSF55729">
    <property type="entry name" value="Acyl-CoA N-acyltransferases (Nat)"/>
    <property type="match status" value="1"/>
</dbReference>
<comment type="caution">
    <text evidence="2">The sequence shown here is derived from an EMBL/GenBank/DDBJ whole genome shotgun (WGS) entry which is preliminary data.</text>
</comment>
<dbReference type="Proteomes" id="UP000287872">
    <property type="component" value="Unassembled WGS sequence"/>
</dbReference>
<proteinExistence type="predicted"/>
<accession>A0A401UJK2</accession>
<dbReference type="EMBL" id="BHYK01000006">
    <property type="protein sequence ID" value="GCD09726.1"/>
    <property type="molecule type" value="Genomic_DNA"/>
</dbReference>
<dbReference type="InterPro" id="IPR016181">
    <property type="entry name" value="Acyl_CoA_acyltransferase"/>
</dbReference>
<keyword evidence="3" id="KW-1185">Reference proteome</keyword>
<organism evidence="2 3">
    <name type="scientific">Clostridium tagluense</name>
    <dbReference type="NCBI Taxonomy" id="360422"/>
    <lineage>
        <taxon>Bacteria</taxon>
        <taxon>Bacillati</taxon>
        <taxon>Bacillota</taxon>
        <taxon>Clostridia</taxon>
        <taxon>Eubacteriales</taxon>
        <taxon>Clostridiaceae</taxon>
        <taxon>Clostridium</taxon>
    </lineage>
</organism>
<sequence>MSNKEKYINTCNTETTIPIFSRNWWMDAVCEEENWDVILVEKGGQVVATLPYYFIKKDSGIEICQPILTQKSGIWLKYPENQKLTAKYSYERKLIRDVIDQLEKKKLISYNQNFDYSFQNWLPFYWHGFKQYTRYTYVIDNLTNLEKAFMNIDSKTRNQIRKAEKIVRVKDDLSIEEFYKLNEMTFKRQNMEMPYSLQFLKRLDNACYKNNCRKIFYAEDQEKKKHAAIYIVWDENSAYYLMGGADPELRNSEATSLLIWEAIKYVSNVTKKFDFEGSMIEPLEKCFSSFGTSQIQYFNISKEYNRKNLFHIISKDIYDYYPGLQKTYSRIRGR</sequence>
<dbReference type="Pfam" id="PF13480">
    <property type="entry name" value="Acetyltransf_6"/>
    <property type="match status" value="1"/>
</dbReference>
<dbReference type="PANTHER" id="PTHR36174">
    <property type="entry name" value="LIPID II:GLYCINE GLYCYLTRANSFERASE"/>
    <property type="match status" value="1"/>
</dbReference>
<dbReference type="RefSeq" id="WP_124999420.1">
    <property type="nucleotide sequence ID" value="NZ_BHYK01000006.1"/>
</dbReference>
<dbReference type="InterPro" id="IPR050644">
    <property type="entry name" value="PG_Glycine_Bridge_Synth"/>
</dbReference>
<dbReference type="AlphaFoldDB" id="A0A401UJK2"/>
<feature type="domain" description="BioF2-like acetyltransferase" evidence="1">
    <location>
        <begin position="155"/>
        <end position="266"/>
    </location>
</feature>
<dbReference type="PANTHER" id="PTHR36174:SF1">
    <property type="entry name" value="LIPID II:GLYCINE GLYCYLTRANSFERASE"/>
    <property type="match status" value="1"/>
</dbReference>
<evidence type="ECO:0000313" key="3">
    <source>
        <dbReference type="Proteomes" id="UP000287872"/>
    </source>
</evidence>
<gene>
    <name evidence="2" type="ORF">Ctaglu_13490</name>
</gene>
<dbReference type="Gene3D" id="3.40.630.30">
    <property type="match status" value="1"/>
</dbReference>
<dbReference type="OrthoDB" id="116151at2"/>
<evidence type="ECO:0000313" key="2">
    <source>
        <dbReference type="EMBL" id="GCD09726.1"/>
    </source>
</evidence>
<dbReference type="InterPro" id="IPR038740">
    <property type="entry name" value="BioF2-like_GNAT_dom"/>
</dbReference>
<name>A0A401UJK2_9CLOT</name>
<protein>
    <recommendedName>
        <fullName evidence="1">BioF2-like acetyltransferase domain-containing protein</fullName>
    </recommendedName>
</protein>